<evidence type="ECO:0000313" key="3">
    <source>
        <dbReference type="Proteomes" id="UP000199040"/>
    </source>
</evidence>
<keyword evidence="1" id="KW-0732">Signal</keyword>
<dbReference type="EMBL" id="FOPY01000004">
    <property type="protein sequence ID" value="SFH43399.1"/>
    <property type="molecule type" value="Genomic_DNA"/>
</dbReference>
<evidence type="ECO:0000256" key="1">
    <source>
        <dbReference type="SAM" id="SignalP"/>
    </source>
</evidence>
<dbReference type="InterPro" id="IPR011990">
    <property type="entry name" value="TPR-like_helical_dom_sf"/>
</dbReference>
<dbReference type="AlphaFoldDB" id="A0A1I3A0Z4"/>
<dbReference type="Gene3D" id="1.25.40.10">
    <property type="entry name" value="Tetratricopeptide repeat domain"/>
    <property type="match status" value="1"/>
</dbReference>
<dbReference type="Pfam" id="PF13181">
    <property type="entry name" value="TPR_8"/>
    <property type="match status" value="1"/>
</dbReference>
<dbReference type="SUPFAM" id="SSF48452">
    <property type="entry name" value="TPR-like"/>
    <property type="match status" value="1"/>
</dbReference>
<dbReference type="RefSeq" id="WP_218155367.1">
    <property type="nucleotide sequence ID" value="NZ_FOPY01000004.1"/>
</dbReference>
<name>A0A1I3A0Z4_9GAMM</name>
<evidence type="ECO:0000313" key="2">
    <source>
        <dbReference type="EMBL" id="SFH43399.1"/>
    </source>
</evidence>
<dbReference type="InterPro" id="IPR019734">
    <property type="entry name" value="TPR_rpt"/>
</dbReference>
<proteinExistence type="predicted"/>
<gene>
    <name evidence="2" type="ORF">SAMN04487959_10449</name>
</gene>
<protein>
    <submittedName>
        <fullName evidence="2">Uncharacterized protein</fullName>
    </submittedName>
</protein>
<feature type="signal peptide" evidence="1">
    <location>
        <begin position="1"/>
        <end position="24"/>
    </location>
</feature>
<dbReference type="STRING" id="442341.SAMN04487959_10449"/>
<organism evidence="2 3">
    <name type="scientific">Modicisalibacter xianhensis</name>
    <dbReference type="NCBI Taxonomy" id="442341"/>
    <lineage>
        <taxon>Bacteria</taxon>
        <taxon>Pseudomonadati</taxon>
        <taxon>Pseudomonadota</taxon>
        <taxon>Gammaproteobacteria</taxon>
        <taxon>Oceanospirillales</taxon>
        <taxon>Halomonadaceae</taxon>
        <taxon>Modicisalibacter</taxon>
    </lineage>
</organism>
<feature type="chain" id="PRO_5011589463" evidence="1">
    <location>
        <begin position="25"/>
        <end position="217"/>
    </location>
</feature>
<sequence length="217" mass="23915">MKRRLATLALCLSLIGLFSLPLMAMDQDIASALSSIQARWAEIHYKMPQAQQEKALAALGSEVDTLIAGYPNAAELQVWAGIVRSTQAGVHGGLGALKLVKQARRHLETSLKLDPRALDGSAYTSLGALYYQVPGWPLGFGDDDKAERYLKRALNINPDGLDALYFWGDYLHEQGHDAQARQALEKALQAPPREGRELADAGRREEIRRLLGRLQSE</sequence>
<dbReference type="Proteomes" id="UP000199040">
    <property type="component" value="Unassembled WGS sequence"/>
</dbReference>
<keyword evidence="3" id="KW-1185">Reference proteome</keyword>
<reference evidence="2 3" key="1">
    <citation type="submission" date="2016-10" db="EMBL/GenBank/DDBJ databases">
        <authorList>
            <person name="de Groot N.N."/>
        </authorList>
    </citation>
    <scope>NUCLEOTIDE SEQUENCE [LARGE SCALE GENOMIC DNA]</scope>
    <source>
        <strain evidence="2 3">CGMCC 1.6848</strain>
    </source>
</reference>
<accession>A0A1I3A0Z4</accession>